<dbReference type="PROSITE" id="PS01229">
    <property type="entry name" value="COF_2"/>
    <property type="match status" value="1"/>
</dbReference>
<proteinExistence type="predicted"/>
<evidence type="ECO:0000313" key="2">
    <source>
        <dbReference type="Proteomes" id="UP000326331"/>
    </source>
</evidence>
<dbReference type="EMBL" id="CP042829">
    <property type="protein sequence ID" value="QFG04100.1"/>
    <property type="molecule type" value="Genomic_DNA"/>
</dbReference>
<protein>
    <recommendedName>
        <fullName evidence="3">HAD family phosphatase</fullName>
    </recommendedName>
</protein>
<dbReference type="Proteomes" id="UP000326331">
    <property type="component" value="Chromosome"/>
</dbReference>
<reference evidence="1 2" key="1">
    <citation type="submission" date="2019-08" db="EMBL/GenBank/DDBJ databases">
        <authorList>
            <person name="Toschakov S.V."/>
        </authorList>
    </citation>
    <scope>NUCLEOTIDE SEQUENCE [LARGE SCALE GENOMIC DNA]</scope>
    <source>
        <strain evidence="1 2">3753O</strain>
    </source>
</reference>
<dbReference type="Gene3D" id="3.40.50.1000">
    <property type="entry name" value="HAD superfamily/HAD-like"/>
    <property type="match status" value="1"/>
</dbReference>
<dbReference type="PANTHER" id="PTHR10000">
    <property type="entry name" value="PHOSPHOSERINE PHOSPHATASE"/>
    <property type="match status" value="1"/>
</dbReference>
<dbReference type="PANTHER" id="PTHR10000:SF8">
    <property type="entry name" value="HAD SUPERFAMILY HYDROLASE-LIKE, TYPE 3"/>
    <property type="match status" value="1"/>
</dbReference>
<keyword evidence="2" id="KW-1185">Reference proteome</keyword>
<dbReference type="SUPFAM" id="SSF56784">
    <property type="entry name" value="HAD-like"/>
    <property type="match status" value="1"/>
</dbReference>
<gene>
    <name evidence="1" type="ORF">Tbon_12710</name>
</gene>
<evidence type="ECO:0008006" key="3">
    <source>
        <dbReference type="Google" id="ProtNLM"/>
    </source>
</evidence>
<evidence type="ECO:0000313" key="1">
    <source>
        <dbReference type="EMBL" id="QFG04100.1"/>
    </source>
</evidence>
<reference evidence="1 2" key="2">
    <citation type="submission" date="2019-10" db="EMBL/GenBank/DDBJ databases">
        <title>Thermopilla bonchosmolovskayae gen. nov., sp. nov., a moderately thermophilic Chloroflexi bacterium from a Chukotka hot spring (Arctic, Russia), representing a novel classis Thermopillaia, which include previously uncultivated lineage OLB14.</title>
        <authorList>
            <person name="Kochetkova T.V."/>
            <person name="Zayulina K.S."/>
            <person name="Zhigarkov V.S."/>
            <person name="Minaev N.V."/>
            <person name="Novikov A."/>
            <person name="Toshchakov S.V."/>
            <person name="Elcheninov A.G."/>
            <person name="Kublanov I.V."/>
        </authorList>
    </citation>
    <scope>NUCLEOTIDE SEQUENCE [LARGE SCALE GENOMIC DNA]</scope>
    <source>
        <strain evidence="1 2">3753O</strain>
    </source>
</reference>
<dbReference type="Gene3D" id="3.30.1240.10">
    <property type="match status" value="1"/>
</dbReference>
<accession>A0ABX6C4A6</accession>
<dbReference type="InterPro" id="IPR036412">
    <property type="entry name" value="HAD-like_sf"/>
</dbReference>
<name>A0ABX6C4A6_9CHLR</name>
<dbReference type="Pfam" id="PF08282">
    <property type="entry name" value="Hydrolase_3"/>
    <property type="match status" value="1"/>
</dbReference>
<sequence length="268" mass="28540">MPAVGVKLVALDIDGTVIPPGHGGSDHSPPAAVREAVRKLTAAGIPVVLASGRMFPGTVRVARELRLITPLVCQQGCSVHRIDGEMLHVFPIERRLAVDIINFARERGLDYEWFNPVRYIASRPSAATRRYGEVSGIEPEYRPDPEFSGVVPTGVGIISDAEQAGGIHRELVGRYGERLHVLDFPEVTVAVAPEANKGHALSLICADYGIDRDDVVAVGDSVNDAAMLAWAGLGAAMAHADPYARDAADLILEPGEDALAAFLVSLVL</sequence>
<dbReference type="InterPro" id="IPR023214">
    <property type="entry name" value="HAD_sf"/>
</dbReference>
<organism evidence="1 2">
    <name type="scientific">Tepidiforma bonchosmolovskayae</name>
    <dbReference type="NCBI Taxonomy" id="2601677"/>
    <lineage>
        <taxon>Bacteria</taxon>
        <taxon>Bacillati</taxon>
        <taxon>Chloroflexota</taxon>
        <taxon>Tepidiformia</taxon>
        <taxon>Tepidiformales</taxon>
        <taxon>Tepidiformaceae</taxon>
        <taxon>Tepidiforma</taxon>
    </lineage>
</organism>